<dbReference type="Proteomes" id="UP000532311">
    <property type="component" value="Unassembled WGS sequence"/>
</dbReference>
<feature type="region of interest" description="Disordered" evidence="1">
    <location>
        <begin position="1"/>
        <end position="39"/>
    </location>
</feature>
<evidence type="ECO:0000313" key="2">
    <source>
        <dbReference type="EMBL" id="KAF5709864.1"/>
    </source>
</evidence>
<dbReference type="EMBL" id="JAAQPF010000235">
    <property type="protein sequence ID" value="KAF5709864.1"/>
    <property type="molecule type" value="Genomic_DNA"/>
</dbReference>
<comment type="caution">
    <text evidence="2">The sequence shown here is derived from an EMBL/GenBank/DDBJ whole genome shotgun (WGS) entry which is preliminary data.</text>
</comment>
<name>A0A8H5YD06_9HYPO</name>
<evidence type="ECO:0000256" key="1">
    <source>
        <dbReference type="SAM" id="MobiDB-lite"/>
    </source>
</evidence>
<sequence length="122" mass="13189">MEAQEAKQYAQPKPISYDTPESEQDATSVTINGSEPEPGLMEADQKAATIYLKVQNRPEDKIRAWMQGVRDATSQEVGAKSGSTQHRLNAVACCMVRGAYKLVRASSCARIPLSQAMGTSVA</sequence>
<protein>
    <submittedName>
        <fullName evidence="2">Uncharacterized protein</fullName>
    </submittedName>
</protein>
<gene>
    <name evidence="2" type="ORF">FGLOB1_5746</name>
</gene>
<evidence type="ECO:0000313" key="3">
    <source>
        <dbReference type="Proteomes" id="UP000532311"/>
    </source>
</evidence>
<organism evidence="2 3">
    <name type="scientific">Fusarium globosum</name>
    <dbReference type="NCBI Taxonomy" id="78864"/>
    <lineage>
        <taxon>Eukaryota</taxon>
        <taxon>Fungi</taxon>
        <taxon>Dikarya</taxon>
        <taxon>Ascomycota</taxon>
        <taxon>Pezizomycotina</taxon>
        <taxon>Sordariomycetes</taxon>
        <taxon>Hypocreomycetidae</taxon>
        <taxon>Hypocreales</taxon>
        <taxon>Nectriaceae</taxon>
        <taxon>Fusarium</taxon>
        <taxon>Fusarium fujikuroi species complex</taxon>
    </lineage>
</organism>
<keyword evidence="3" id="KW-1185">Reference proteome</keyword>
<reference evidence="2 3" key="1">
    <citation type="submission" date="2020-05" db="EMBL/GenBank/DDBJ databases">
        <title>Identification and distribution of gene clusters putatively required for synthesis of sphingolipid metabolism inhibitors in phylogenetically diverse species of the filamentous fungus Fusarium.</title>
        <authorList>
            <person name="Kim H.-S."/>
            <person name="Busman M."/>
            <person name="Brown D.W."/>
            <person name="Divon H."/>
            <person name="Uhlig S."/>
            <person name="Proctor R.H."/>
        </authorList>
    </citation>
    <scope>NUCLEOTIDE SEQUENCE [LARGE SCALE GENOMIC DNA]</scope>
    <source>
        <strain evidence="2 3">NRRL 26131</strain>
    </source>
</reference>
<dbReference type="AlphaFoldDB" id="A0A8H5YD06"/>
<proteinExistence type="predicted"/>
<accession>A0A8H5YD06</accession>